<gene>
    <name evidence="1" type="ORF">KME32_28485</name>
</gene>
<sequence>MAKVQAVLDELHSWKDKKIVRYVGVTTHNRPIAKQLIEAHQCEVLMHRYNMAHRKAEEDVLPYACVAGVPVVAFTCTRWGSLLKGHPNWQQQPPLATDCYRYALTHPAVRLALTAPKSRQQLQENLSVLHSAQLSTQEVTHWQEYGDLIYGNGQDSFDTQWI</sequence>
<dbReference type="SUPFAM" id="SSF51430">
    <property type="entry name" value="NAD(P)-linked oxidoreductase"/>
    <property type="match status" value="1"/>
</dbReference>
<dbReference type="PANTHER" id="PTHR43312">
    <property type="entry name" value="D-THREO-ALDOSE 1-DEHYDROGENASE"/>
    <property type="match status" value="1"/>
</dbReference>
<reference evidence="1" key="2">
    <citation type="journal article" date="2022" name="Microbiol. Resour. Announc.">
        <title>Metagenome Sequencing to Explore Phylogenomics of Terrestrial Cyanobacteria.</title>
        <authorList>
            <person name="Ward R.D."/>
            <person name="Stajich J.E."/>
            <person name="Johansen J.R."/>
            <person name="Huntemann M."/>
            <person name="Clum A."/>
            <person name="Foster B."/>
            <person name="Foster B."/>
            <person name="Roux S."/>
            <person name="Palaniappan K."/>
            <person name="Varghese N."/>
            <person name="Mukherjee S."/>
            <person name="Reddy T.B.K."/>
            <person name="Daum C."/>
            <person name="Copeland A."/>
            <person name="Chen I.A."/>
            <person name="Ivanova N.N."/>
            <person name="Kyrpides N.C."/>
            <person name="Shapiro N."/>
            <person name="Eloe-Fadrosh E.A."/>
            <person name="Pietrasiak N."/>
        </authorList>
    </citation>
    <scope>NUCLEOTIDE SEQUENCE</scope>
    <source>
        <strain evidence="1">JT2-VF2</strain>
    </source>
</reference>
<dbReference type="PANTHER" id="PTHR43312:SF1">
    <property type="entry name" value="NADP-DEPENDENT OXIDOREDUCTASE DOMAIN-CONTAINING PROTEIN"/>
    <property type="match status" value="1"/>
</dbReference>
<reference evidence="1" key="1">
    <citation type="submission" date="2021-05" db="EMBL/GenBank/DDBJ databases">
        <authorList>
            <person name="Pietrasiak N."/>
            <person name="Ward R."/>
            <person name="Stajich J.E."/>
            <person name="Kurbessoian T."/>
        </authorList>
    </citation>
    <scope>NUCLEOTIDE SEQUENCE</scope>
    <source>
        <strain evidence="1">JT2-VF2</strain>
    </source>
</reference>
<name>A0A951UJE3_9NOST</name>
<dbReference type="InterPro" id="IPR036812">
    <property type="entry name" value="NAD(P)_OxRdtase_dom_sf"/>
</dbReference>
<dbReference type="Proteomes" id="UP000715781">
    <property type="component" value="Unassembled WGS sequence"/>
</dbReference>
<dbReference type="EMBL" id="JAHHHN010000028">
    <property type="protein sequence ID" value="MBW4564976.1"/>
    <property type="molecule type" value="Genomic_DNA"/>
</dbReference>
<organism evidence="1 2">
    <name type="scientific">Mojavia pulchra JT2-VF2</name>
    <dbReference type="NCBI Taxonomy" id="287848"/>
    <lineage>
        <taxon>Bacteria</taxon>
        <taxon>Bacillati</taxon>
        <taxon>Cyanobacteriota</taxon>
        <taxon>Cyanophyceae</taxon>
        <taxon>Nostocales</taxon>
        <taxon>Nostocaceae</taxon>
    </lineage>
</organism>
<comment type="caution">
    <text evidence="1">The sequence shown here is derived from an EMBL/GenBank/DDBJ whole genome shotgun (WGS) entry which is preliminary data.</text>
</comment>
<proteinExistence type="predicted"/>
<dbReference type="AlphaFoldDB" id="A0A951UJE3"/>
<protein>
    <submittedName>
        <fullName evidence="1">Aldo/keto reductase</fullName>
    </submittedName>
</protein>
<dbReference type="InterPro" id="IPR053135">
    <property type="entry name" value="AKR2_Oxidoreductase"/>
</dbReference>
<dbReference type="Gene3D" id="3.20.20.100">
    <property type="entry name" value="NADP-dependent oxidoreductase domain"/>
    <property type="match status" value="1"/>
</dbReference>
<accession>A0A951UJE3</accession>
<evidence type="ECO:0000313" key="1">
    <source>
        <dbReference type="EMBL" id="MBW4564976.1"/>
    </source>
</evidence>
<evidence type="ECO:0000313" key="2">
    <source>
        <dbReference type="Proteomes" id="UP000715781"/>
    </source>
</evidence>